<organism evidence="3">
    <name type="scientific">Anisakis simplex</name>
    <name type="common">Herring worm</name>
    <dbReference type="NCBI Taxonomy" id="6269"/>
    <lineage>
        <taxon>Eukaryota</taxon>
        <taxon>Metazoa</taxon>
        <taxon>Ecdysozoa</taxon>
        <taxon>Nematoda</taxon>
        <taxon>Chromadorea</taxon>
        <taxon>Rhabditida</taxon>
        <taxon>Spirurina</taxon>
        <taxon>Ascaridomorpha</taxon>
        <taxon>Ascaridoidea</taxon>
        <taxon>Anisakidae</taxon>
        <taxon>Anisakis</taxon>
        <taxon>Anisakis simplex complex</taxon>
    </lineage>
</organism>
<dbReference type="EMBL" id="UYRR01001467">
    <property type="protein sequence ID" value="VDK18725.1"/>
    <property type="molecule type" value="Genomic_DNA"/>
</dbReference>
<dbReference type="Pfam" id="PF07646">
    <property type="entry name" value="Kelch_2"/>
    <property type="match status" value="1"/>
</dbReference>
<accession>A0A0M3J1W8</accession>
<dbReference type="Pfam" id="PF24681">
    <property type="entry name" value="Kelch_KLHDC2_KLHL20_DRC7"/>
    <property type="match status" value="1"/>
</dbReference>
<protein>
    <submittedName>
        <fullName evidence="3">Kelch domain containing 3</fullName>
    </submittedName>
</protein>
<dbReference type="FunFam" id="2.120.10.80:FF:000134">
    <property type="entry name" value="Kelch domain-containing protein, putative"/>
    <property type="match status" value="1"/>
</dbReference>
<dbReference type="InterPro" id="IPR052637">
    <property type="entry name" value="KLHDC3-like"/>
</dbReference>
<evidence type="ECO:0000313" key="1">
    <source>
        <dbReference type="EMBL" id="VDK18725.1"/>
    </source>
</evidence>
<dbReference type="SUPFAM" id="SSF117281">
    <property type="entry name" value="Kelch motif"/>
    <property type="match status" value="1"/>
</dbReference>
<sequence length="342" mass="39310">MSGGTRSNQSKTMHWTVKVDGGPRRVNHAAVELNGFIYSFGGFCSGEHHDGKIALDIHVLDTETYRWRKLQTRNEESMGSELSLGRELSVIPYQRYGHTVVAYQGKAYLWGGRNDTYGTSSKMHVFDPETCTWSLLDRVGQCPPARDGHSAVVYEDKMFIFGGFEDETQRFSQETYAFDFKTLQWTEIRATVTFISHFCFFVIFSGSPPLWRDFHTACVLDSKMYIFGGRSDQLGQFHSSRDFYCKRLKVLDLKKFEWQEPNASGDCPWGRRSHSAWAYNGRMYIFGGYIGTSKVHLGDLYEFDPTKCRWRLLTPFGDGPSPRRRHCTVLVNDRLFLFGGTM</sequence>
<dbReference type="WBParaSite" id="ASIM_0000152201-mRNA-1">
    <property type="protein sequence ID" value="ASIM_0000152201-mRNA-1"/>
    <property type="gene ID" value="ASIM_0000152201"/>
</dbReference>
<proteinExistence type="predicted"/>
<reference evidence="1 2" key="2">
    <citation type="submission" date="2018-11" db="EMBL/GenBank/DDBJ databases">
        <authorList>
            <consortium name="Pathogen Informatics"/>
        </authorList>
    </citation>
    <scope>NUCLEOTIDE SEQUENCE [LARGE SCALE GENOMIC DNA]</scope>
</reference>
<reference evidence="3" key="1">
    <citation type="submission" date="2017-02" db="UniProtKB">
        <authorList>
            <consortium name="WormBaseParasite"/>
        </authorList>
    </citation>
    <scope>IDENTIFICATION</scope>
</reference>
<evidence type="ECO:0000313" key="3">
    <source>
        <dbReference type="WBParaSite" id="ASIM_0000152201-mRNA-1"/>
    </source>
</evidence>
<dbReference type="OrthoDB" id="432528at2759"/>
<dbReference type="InterPro" id="IPR011498">
    <property type="entry name" value="Kelch_2"/>
</dbReference>
<dbReference type="PANTHER" id="PTHR46461">
    <property type="entry name" value="KELCH DOMAIN-CONTAINING PROTEIN 3"/>
    <property type="match status" value="1"/>
</dbReference>
<keyword evidence="2" id="KW-1185">Reference proteome</keyword>
<gene>
    <name evidence="1" type="ORF">ASIM_LOCUS1401</name>
</gene>
<dbReference type="Gene3D" id="2.120.10.80">
    <property type="entry name" value="Kelch-type beta propeller"/>
    <property type="match status" value="2"/>
</dbReference>
<name>A0A0M3J1W8_ANISI</name>
<dbReference type="PANTHER" id="PTHR46461:SF1">
    <property type="entry name" value="KELCH DOMAIN-CONTAINING PROTEIN 3"/>
    <property type="match status" value="1"/>
</dbReference>
<evidence type="ECO:0000313" key="2">
    <source>
        <dbReference type="Proteomes" id="UP000267096"/>
    </source>
</evidence>
<dbReference type="GO" id="GO:0005737">
    <property type="term" value="C:cytoplasm"/>
    <property type="evidence" value="ECO:0007669"/>
    <property type="project" value="TreeGrafter"/>
</dbReference>
<dbReference type="AlphaFoldDB" id="A0A0M3J1W8"/>
<dbReference type="Proteomes" id="UP000267096">
    <property type="component" value="Unassembled WGS sequence"/>
</dbReference>
<dbReference type="InterPro" id="IPR015915">
    <property type="entry name" value="Kelch-typ_b-propeller"/>
</dbReference>
<dbReference type="GO" id="GO:0003682">
    <property type="term" value="F:chromatin binding"/>
    <property type="evidence" value="ECO:0007669"/>
    <property type="project" value="InterPro"/>
</dbReference>